<dbReference type="CDD" id="cd00075">
    <property type="entry name" value="HATPase"/>
    <property type="match status" value="1"/>
</dbReference>
<reference evidence="15" key="1">
    <citation type="journal article" date="2014" name="Int. J. Syst. Evol. Microbiol.">
        <title>Complete genome sequence of Corynebacterium casei LMG S-19264T (=DSM 44701T), isolated from a smear-ripened cheese.</title>
        <authorList>
            <consortium name="US DOE Joint Genome Institute (JGI-PGF)"/>
            <person name="Walter F."/>
            <person name="Albersmeier A."/>
            <person name="Kalinowski J."/>
            <person name="Ruckert C."/>
        </authorList>
    </citation>
    <scope>NUCLEOTIDE SEQUENCE</scope>
    <source>
        <strain evidence="15">CGMCC 4.7278</strain>
    </source>
</reference>
<evidence type="ECO:0000259" key="13">
    <source>
        <dbReference type="PROSITE" id="PS50109"/>
    </source>
</evidence>
<dbReference type="EMBL" id="BMMW01000004">
    <property type="protein sequence ID" value="GGK62787.1"/>
    <property type="molecule type" value="Genomic_DNA"/>
</dbReference>
<evidence type="ECO:0000256" key="8">
    <source>
        <dbReference type="ARBA" id="ARBA00022989"/>
    </source>
</evidence>
<dbReference type="RefSeq" id="WP_188830456.1">
    <property type="nucleotide sequence ID" value="NZ_BMMW01000004.1"/>
</dbReference>
<dbReference type="GO" id="GO:0005886">
    <property type="term" value="C:plasma membrane"/>
    <property type="evidence" value="ECO:0007669"/>
    <property type="project" value="UniProtKB-SubCell"/>
</dbReference>
<evidence type="ECO:0000256" key="7">
    <source>
        <dbReference type="ARBA" id="ARBA00022777"/>
    </source>
</evidence>
<comment type="subcellular location">
    <subcellularLocation>
        <location evidence="2">Cell membrane</location>
    </subcellularLocation>
</comment>
<dbReference type="SUPFAM" id="SSF47384">
    <property type="entry name" value="Homodimeric domain of signal transducing histidine kinase"/>
    <property type="match status" value="1"/>
</dbReference>
<dbReference type="InterPro" id="IPR004358">
    <property type="entry name" value="Sig_transdc_His_kin-like_C"/>
</dbReference>
<dbReference type="Pfam" id="PF02518">
    <property type="entry name" value="HATPase_c"/>
    <property type="match status" value="1"/>
</dbReference>
<dbReference type="EC" id="2.7.13.3" evidence="3"/>
<dbReference type="InterPro" id="IPR036097">
    <property type="entry name" value="HisK_dim/P_sf"/>
</dbReference>
<evidence type="ECO:0000313" key="15">
    <source>
        <dbReference type="EMBL" id="GGK62787.1"/>
    </source>
</evidence>
<dbReference type="AlphaFoldDB" id="A0A917VBY8"/>
<dbReference type="Pfam" id="PF00512">
    <property type="entry name" value="HisKA"/>
    <property type="match status" value="1"/>
</dbReference>
<feature type="compositionally biased region" description="Pro residues" evidence="11">
    <location>
        <begin position="61"/>
        <end position="72"/>
    </location>
</feature>
<dbReference type="InterPro" id="IPR003594">
    <property type="entry name" value="HATPase_dom"/>
</dbReference>
<proteinExistence type="predicted"/>
<evidence type="ECO:0000256" key="5">
    <source>
        <dbReference type="ARBA" id="ARBA00022679"/>
    </source>
</evidence>
<reference evidence="15" key="2">
    <citation type="submission" date="2020-09" db="EMBL/GenBank/DDBJ databases">
        <authorList>
            <person name="Sun Q."/>
            <person name="Zhou Y."/>
        </authorList>
    </citation>
    <scope>NUCLEOTIDE SEQUENCE</scope>
    <source>
        <strain evidence="15">CGMCC 4.7278</strain>
    </source>
</reference>
<dbReference type="Gene3D" id="6.10.340.10">
    <property type="match status" value="1"/>
</dbReference>
<dbReference type="PANTHER" id="PTHR45436">
    <property type="entry name" value="SENSOR HISTIDINE KINASE YKOH"/>
    <property type="match status" value="1"/>
</dbReference>
<comment type="catalytic activity">
    <reaction evidence="1">
        <text>ATP + protein L-histidine = ADP + protein N-phospho-L-histidine.</text>
        <dbReference type="EC" id="2.7.13.3"/>
    </reaction>
</comment>
<dbReference type="Gene3D" id="3.30.565.10">
    <property type="entry name" value="Histidine kinase-like ATPase, C-terminal domain"/>
    <property type="match status" value="1"/>
</dbReference>
<keyword evidence="8 12" id="KW-1133">Transmembrane helix</keyword>
<evidence type="ECO:0000256" key="9">
    <source>
        <dbReference type="ARBA" id="ARBA00023012"/>
    </source>
</evidence>
<keyword evidence="9" id="KW-0902">Two-component regulatory system</keyword>
<keyword evidence="10 12" id="KW-0472">Membrane</keyword>
<name>A0A917VBY8_9NOCA</name>
<keyword evidence="4" id="KW-0597">Phosphoprotein</keyword>
<dbReference type="PROSITE" id="PS50885">
    <property type="entry name" value="HAMP"/>
    <property type="match status" value="1"/>
</dbReference>
<dbReference type="GO" id="GO:0000155">
    <property type="term" value="F:phosphorelay sensor kinase activity"/>
    <property type="evidence" value="ECO:0007669"/>
    <property type="project" value="InterPro"/>
</dbReference>
<evidence type="ECO:0000256" key="3">
    <source>
        <dbReference type="ARBA" id="ARBA00012438"/>
    </source>
</evidence>
<dbReference type="Proteomes" id="UP000612956">
    <property type="component" value="Unassembled WGS sequence"/>
</dbReference>
<sequence>MRSLSLRTRVAVVSGLVAALVAVTLGIAYAALLEVAGTRQLDETISTLHVEVADGALSPATPAPLSPPPAPNTDPHSTSSAAPDGQSASPRTPAAEPNPDSRAPAEVRDPADPALGPGGPFAVVAQVEGAPGMLVQLNPDRASVNSAVTRSQLIGLGIGIAGVVLAAGLGWLLAGVVARPLRRLATATREIDTLDALPPLSGRGAREAEELSDAITRMLARLETAHAETRAALASARDFAAVCAHELRTPLTAIRTDLQVLAGDDLPADQRPLVLADVLAAESQIEHTLADLERLAVGELTTNTAFESFDLCDVVDRAVHDAARAYPGVEVTLSGCDPVELTGLPGGILLVITNAVANAVHHGEATRVVVAATADDNEVELIIDDNGTGIAKSVAPNAFDRFVKRPGSPGSGLGLALVRQQAELHGGTAELGPSPLGGGRLRIRLPRVQAPVRTDA</sequence>
<dbReference type="SUPFAM" id="SSF55874">
    <property type="entry name" value="ATPase domain of HSP90 chaperone/DNA topoisomerase II/histidine kinase"/>
    <property type="match status" value="1"/>
</dbReference>
<evidence type="ECO:0000256" key="10">
    <source>
        <dbReference type="ARBA" id="ARBA00023136"/>
    </source>
</evidence>
<protein>
    <recommendedName>
        <fullName evidence="3">histidine kinase</fullName>
        <ecNumber evidence="3">2.7.13.3</ecNumber>
    </recommendedName>
</protein>
<dbReference type="PRINTS" id="PR00344">
    <property type="entry name" value="BCTRLSENSOR"/>
</dbReference>
<feature type="region of interest" description="Disordered" evidence="11">
    <location>
        <begin position="57"/>
        <end position="122"/>
    </location>
</feature>
<keyword evidence="16" id="KW-1185">Reference proteome</keyword>
<evidence type="ECO:0000259" key="14">
    <source>
        <dbReference type="PROSITE" id="PS50885"/>
    </source>
</evidence>
<dbReference type="InterPro" id="IPR003661">
    <property type="entry name" value="HisK_dim/P_dom"/>
</dbReference>
<dbReference type="Gene3D" id="1.10.287.130">
    <property type="match status" value="1"/>
</dbReference>
<dbReference type="PROSITE" id="PS50109">
    <property type="entry name" value="HIS_KIN"/>
    <property type="match status" value="1"/>
</dbReference>
<organism evidence="15 16">
    <name type="scientific">Nocardia camponoti</name>
    <dbReference type="NCBI Taxonomy" id="1616106"/>
    <lineage>
        <taxon>Bacteria</taxon>
        <taxon>Bacillati</taxon>
        <taxon>Actinomycetota</taxon>
        <taxon>Actinomycetes</taxon>
        <taxon>Mycobacteriales</taxon>
        <taxon>Nocardiaceae</taxon>
        <taxon>Nocardia</taxon>
    </lineage>
</organism>
<evidence type="ECO:0000256" key="4">
    <source>
        <dbReference type="ARBA" id="ARBA00022553"/>
    </source>
</evidence>
<feature type="domain" description="Histidine kinase" evidence="13">
    <location>
        <begin position="242"/>
        <end position="449"/>
    </location>
</feature>
<evidence type="ECO:0000256" key="11">
    <source>
        <dbReference type="SAM" id="MobiDB-lite"/>
    </source>
</evidence>
<dbReference type="InterPro" id="IPR050428">
    <property type="entry name" value="TCS_sensor_his_kinase"/>
</dbReference>
<dbReference type="SMART" id="SM00387">
    <property type="entry name" value="HATPase_c"/>
    <property type="match status" value="1"/>
</dbReference>
<feature type="domain" description="HAMP" evidence="14">
    <location>
        <begin position="175"/>
        <end position="227"/>
    </location>
</feature>
<dbReference type="InterPro" id="IPR036890">
    <property type="entry name" value="HATPase_C_sf"/>
</dbReference>
<dbReference type="SMART" id="SM00388">
    <property type="entry name" value="HisKA"/>
    <property type="match status" value="1"/>
</dbReference>
<dbReference type="PANTHER" id="PTHR45436:SF5">
    <property type="entry name" value="SENSOR HISTIDINE KINASE TRCS"/>
    <property type="match status" value="1"/>
</dbReference>
<feature type="compositionally biased region" description="Polar residues" evidence="11">
    <location>
        <begin position="74"/>
        <end position="90"/>
    </location>
</feature>
<dbReference type="CDD" id="cd00082">
    <property type="entry name" value="HisKA"/>
    <property type="match status" value="1"/>
</dbReference>
<evidence type="ECO:0000256" key="1">
    <source>
        <dbReference type="ARBA" id="ARBA00000085"/>
    </source>
</evidence>
<keyword evidence="7" id="KW-0418">Kinase</keyword>
<evidence type="ECO:0000256" key="2">
    <source>
        <dbReference type="ARBA" id="ARBA00004236"/>
    </source>
</evidence>
<dbReference type="InterPro" id="IPR003660">
    <property type="entry name" value="HAMP_dom"/>
</dbReference>
<accession>A0A917VBY8</accession>
<evidence type="ECO:0000256" key="12">
    <source>
        <dbReference type="SAM" id="Phobius"/>
    </source>
</evidence>
<feature type="transmembrane region" description="Helical" evidence="12">
    <location>
        <begin position="153"/>
        <end position="174"/>
    </location>
</feature>
<keyword evidence="6 12" id="KW-0812">Transmembrane</keyword>
<comment type="caution">
    <text evidence="15">The sequence shown here is derived from an EMBL/GenBank/DDBJ whole genome shotgun (WGS) entry which is preliminary data.</text>
</comment>
<dbReference type="InterPro" id="IPR005467">
    <property type="entry name" value="His_kinase_dom"/>
</dbReference>
<keyword evidence="5" id="KW-0808">Transferase</keyword>
<evidence type="ECO:0000313" key="16">
    <source>
        <dbReference type="Proteomes" id="UP000612956"/>
    </source>
</evidence>
<evidence type="ECO:0000256" key="6">
    <source>
        <dbReference type="ARBA" id="ARBA00022692"/>
    </source>
</evidence>
<gene>
    <name evidence="15" type="ORF">GCM10011591_38770</name>
</gene>